<feature type="transmembrane region" description="Helical" evidence="4">
    <location>
        <begin position="139"/>
        <end position="165"/>
    </location>
</feature>
<feature type="transmembrane region" description="Helical" evidence="4">
    <location>
        <begin position="285"/>
        <end position="306"/>
    </location>
</feature>
<dbReference type="InterPro" id="IPR036259">
    <property type="entry name" value="MFS_trans_sf"/>
</dbReference>
<comment type="caution">
    <text evidence="6">The sequence shown here is derived from an EMBL/GenBank/DDBJ whole genome shotgun (WGS) entry which is preliminary data.</text>
</comment>
<dbReference type="Proteomes" id="UP000176037">
    <property type="component" value="Unassembled WGS sequence"/>
</dbReference>
<gene>
    <name evidence="6" type="ORF">BFC17_03520</name>
</gene>
<dbReference type="CDD" id="cd17355">
    <property type="entry name" value="MFS_YcxA_like"/>
    <property type="match status" value="1"/>
</dbReference>
<accession>A0A1E8FCX6</accession>
<evidence type="ECO:0000256" key="4">
    <source>
        <dbReference type="SAM" id="Phobius"/>
    </source>
</evidence>
<feature type="transmembrane region" description="Helical" evidence="4">
    <location>
        <begin position="225"/>
        <end position="243"/>
    </location>
</feature>
<dbReference type="PANTHER" id="PTHR11360">
    <property type="entry name" value="MONOCARBOXYLATE TRANSPORTER"/>
    <property type="match status" value="1"/>
</dbReference>
<keyword evidence="3 4" id="KW-0472">Membrane</keyword>
<dbReference type="Gene3D" id="1.20.1250.20">
    <property type="entry name" value="MFS general substrate transporter like domains"/>
    <property type="match status" value="1"/>
</dbReference>
<evidence type="ECO:0000259" key="5">
    <source>
        <dbReference type="PROSITE" id="PS50850"/>
    </source>
</evidence>
<protein>
    <recommendedName>
        <fullName evidence="5">Major facilitator superfamily (MFS) profile domain-containing protein</fullName>
    </recommendedName>
</protein>
<evidence type="ECO:0000313" key="7">
    <source>
        <dbReference type="Proteomes" id="UP000176037"/>
    </source>
</evidence>
<feature type="transmembrane region" description="Helical" evidence="4">
    <location>
        <begin position="349"/>
        <end position="372"/>
    </location>
</feature>
<dbReference type="PROSITE" id="PS50850">
    <property type="entry name" value="MFS"/>
    <property type="match status" value="1"/>
</dbReference>
<dbReference type="Pfam" id="PF07690">
    <property type="entry name" value="MFS_1"/>
    <property type="match status" value="1"/>
</dbReference>
<evidence type="ECO:0000313" key="6">
    <source>
        <dbReference type="EMBL" id="OFI33343.1"/>
    </source>
</evidence>
<dbReference type="InterPro" id="IPR020846">
    <property type="entry name" value="MFS_dom"/>
</dbReference>
<dbReference type="AlphaFoldDB" id="A0A1E8FCX6"/>
<dbReference type="STRING" id="1856405.BFC17_03520"/>
<sequence>MQTGKQEFKRGWQIIFASSIGIGLGLSPVPFYTIGMFAPELAAEFGWGFGDIMIGITVMTLTVLLSSPLVGGLADRFGVRPVILASIVLFSLGFGTFALGNGSLLLFYFSWGLIAAVGAGTLPITWTRGVNLWFEKKKGLALGLALIGTGVFGSLIKPLTAFLIAELGWRGAYVVIAALPLVIALPIAYFFFYESPDHKQKTEVATDVKEETGMTMAQVFRDRRFWTICIAIIPISFALGGPVPNMENLLLSKGFDKAAVAGIVPMIGISVLVGRTLGGWLIDHFWAPGIAFILLSLPALACWMLTADELTTLTALFAIFLIGFASGVEYDLLAFLIARYFGMKSYSTIYGFIYATFALGAGVGPMVFGIIYDKTQSYNSILLFSLVILLVGAAMLLTLGKYREFGKDDPAHTEESLGFAPAEQAQ</sequence>
<organism evidence="6 7">
    <name type="scientific">Alteromonas lipolytica</name>
    <dbReference type="NCBI Taxonomy" id="1856405"/>
    <lineage>
        <taxon>Bacteria</taxon>
        <taxon>Pseudomonadati</taxon>
        <taxon>Pseudomonadota</taxon>
        <taxon>Gammaproteobacteria</taxon>
        <taxon>Alteromonadales</taxon>
        <taxon>Alteromonadaceae</taxon>
        <taxon>Alteromonas/Salinimonas group</taxon>
        <taxon>Alteromonas</taxon>
    </lineage>
</organism>
<feature type="transmembrane region" description="Helical" evidence="4">
    <location>
        <begin position="105"/>
        <end position="127"/>
    </location>
</feature>
<evidence type="ECO:0000256" key="2">
    <source>
        <dbReference type="ARBA" id="ARBA00022989"/>
    </source>
</evidence>
<dbReference type="SUPFAM" id="SSF103473">
    <property type="entry name" value="MFS general substrate transporter"/>
    <property type="match status" value="1"/>
</dbReference>
<feature type="transmembrane region" description="Helical" evidence="4">
    <location>
        <begin position="255"/>
        <end position="273"/>
    </location>
</feature>
<feature type="transmembrane region" description="Helical" evidence="4">
    <location>
        <begin position="12"/>
        <end position="33"/>
    </location>
</feature>
<feature type="domain" description="Major facilitator superfamily (MFS) profile" evidence="5">
    <location>
        <begin position="16"/>
        <end position="403"/>
    </location>
</feature>
<feature type="transmembrane region" description="Helical" evidence="4">
    <location>
        <begin position="171"/>
        <end position="192"/>
    </location>
</feature>
<dbReference type="RefSeq" id="WP_070177719.1">
    <property type="nucleotide sequence ID" value="NZ_BMJR01000002.1"/>
</dbReference>
<dbReference type="PANTHER" id="PTHR11360:SF290">
    <property type="entry name" value="MONOCARBOXYLATE MFS PERMEASE"/>
    <property type="match status" value="1"/>
</dbReference>
<dbReference type="OrthoDB" id="3199327at2"/>
<evidence type="ECO:0000256" key="1">
    <source>
        <dbReference type="ARBA" id="ARBA00022692"/>
    </source>
</evidence>
<feature type="transmembrane region" description="Helical" evidence="4">
    <location>
        <begin position="312"/>
        <end position="337"/>
    </location>
</feature>
<dbReference type="InterPro" id="IPR050327">
    <property type="entry name" value="Proton-linked_MCT"/>
</dbReference>
<feature type="transmembrane region" description="Helical" evidence="4">
    <location>
        <begin position="378"/>
        <end position="399"/>
    </location>
</feature>
<feature type="transmembrane region" description="Helical" evidence="4">
    <location>
        <begin position="45"/>
        <end position="65"/>
    </location>
</feature>
<name>A0A1E8FCX6_9ALTE</name>
<reference evidence="6 7" key="1">
    <citation type="submission" date="2016-09" db="EMBL/GenBank/DDBJ databases">
        <title>Alteromonas lipolytica, a new species isolated from sea water.</title>
        <authorList>
            <person name="Wu Y.-H."/>
            <person name="Cheng H."/>
            <person name="Xu X.-W."/>
        </authorList>
    </citation>
    <scope>NUCLEOTIDE SEQUENCE [LARGE SCALE GENOMIC DNA]</scope>
    <source>
        <strain evidence="6 7">JW12</strain>
    </source>
</reference>
<keyword evidence="1 4" id="KW-0812">Transmembrane</keyword>
<keyword evidence="7" id="KW-1185">Reference proteome</keyword>
<keyword evidence="2 4" id="KW-1133">Transmembrane helix</keyword>
<dbReference type="EMBL" id="MJIC01000015">
    <property type="protein sequence ID" value="OFI33343.1"/>
    <property type="molecule type" value="Genomic_DNA"/>
</dbReference>
<dbReference type="GO" id="GO:0022857">
    <property type="term" value="F:transmembrane transporter activity"/>
    <property type="evidence" value="ECO:0007669"/>
    <property type="project" value="InterPro"/>
</dbReference>
<feature type="transmembrane region" description="Helical" evidence="4">
    <location>
        <begin position="77"/>
        <end position="99"/>
    </location>
</feature>
<dbReference type="InterPro" id="IPR011701">
    <property type="entry name" value="MFS"/>
</dbReference>
<evidence type="ECO:0000256" key="3">
    <source>
        <dbReference type="ARBA" id="ARBA00023136"/>
    </source>
</evidence>
<proteinExistence type="predicted"/>